<dbReference type="EMBL" id="PDJC01000001">
    <property type="protein sequence ID" value="PFG17116.1"/>
    <property type="molecule type" value="Genomic_DNA"/>
</dbReference>
<protein>
    <submittedName>
        <fullName evidence="2">Uncharacterized protein</fullName>
    </submittedName>
</protein>
<proteinExistence type="predicted"/>
<reference evidence="2 3" key="1">
    <citation type="submission" date="2017-10" db="EMBL/GenBank/DDBJ databases">
        <title>Sequencing the genomes of 1000 actinobacteria strains.</title>
        <authorList>
            <person name="Klenk H.-P."/>
        </authorList>
    </citation>
    <scope>NUCLEOTIDE SEQUENCE [LARGE SCALE GENOMIC DNA]</scope>
    <source>
        <strain evidence="2 3">DSM 15597</strain>
    </source>
</reference>
<dbReference type="AlphaFoldDB" id="A0A2A9CSL0"/>
<accession>A0A2A9CSL0</accession>
<feature type="compositionally biased region" description="Basic and acidic residues" evidence="1">
    <location>
        <begin position="107"/>
        <end position="124"/>
    </location>
</feature>
<organism evidence="2 3">
    <name type="scientific">Propionicimonas paludicola</name>
    <dbReference type="NCBI Taxonomy" id="185243"/>
    <lineage>
        <taxon>Bacteria</taxon>
        <taxon>Bacillati</taxon>
        <taxon>Actinomycetota</taxon>
        <taxon>Actinomycetes</taxon>
        <taxon>Propionibacteriales</taxon>
        <taxon>Nocardioidaceae</taxon>
        <taxon>Propionicimonas</taxon>
    </lineage>
</organism>
<comment type="caution">
    <text evidence="2">The sequence shown here is derived from an EMBL/GenBank/DDBJ whole genome shotgun (WGS) entry which is preliminary data.</text>
</comment>
<dbReference type="OrthoDB" id="5793358at2"/>
<dbReference type="Proteomes" id="UP000226079">
    <property type="component" value="Unassembled WGS sequence"/>
</dbReference>
<feature type="region of interest" description="Disordered" evidence="1">
    <location>
        <begin position="105"/>
        <end position="165"/>
    </location>
</feature>
<sequence>MSANTQPRLDRAQTPAQSAVIARLQHGYAAHLLSEPLTVTRWLMYGQARLYVKTQQGNPIGWVDVHTGERVIEVPELQAAFETAIAAVQPGIPMAYTPRRALLESVESGRRPNGDEPTPRRTVVEEVPEWTPVARPTTSAKPRSTRAPRTRTSTSPASQSTDSALPRLDMGRLDALTDRYRLWRGTTERQVLTRQLNAFISREPDWDYLSSDDLGIDNAAVDFLVAGPGGVFTIDVITPTSPAFRGAGFTKRASHVLGRAMESPVWVRHLLVPVGFSPAEAAALPTELPLISRRQLAGFLLRQPTQLQPGDVELALGYARLRWTWRG</sequence>
<evidence type="ECO:0000313" key="3">
    <source>
        <dbReference type="Proteomes" id="UP000226079"/>
    </source>
</evidence>
<gene>
    <name evidence="2" type="ORF">ATK74_1677</name>
</gene>
<dbReference type="RefSeq" id="WP_098460575.1">
    <property type="nucleotide sequence ID" value="NZ_PDJC01000001.1"/>
</dbReference>
<evidence type="ECO:0000256" key="1">
    <source>
        <dbReference type="SAM" id="MobiDB-lite"/>
    </source>
</evidence>
<name>A0A2A9CSL0_9ACTN</name>
<evidence type="ECO:0000313" key="2">
    <source>
        <dbReference type="EMBL" id="PFG17116.1"/>
    </source>
</evidence>
<keyword evidence="3" id="KW-1185">Reference proteome</keyword>